<keyword evidence="9" id="KW-1185">Reference proteome</keyword>
<dbReference type="Proteomes" id="UP000250140">
    <property type="component" value="Unassembled WGS sequence"/>
</dbReference>
<protein>
    <recommendedName>
        <fullName evidence="7">Pentatricopeptide repeat-containing protein-mitochondrial domain-containing protein</fullName>
    </recommendedName>
</protein>
<feature type="repeat" description="PPR" evidence="5">
    <location>
        <begin position="346"/>
        <end position="380"/>
    </location>
</feature>
<keyword evidence="2" id="KW-0677">Repeat</keyword>
<proteinExistence type="inferred from homology"/>
<reference evidence="8 9" key="1">
    <citation type="journal article" date="2016" name="Nat. Commun.">
        <title>Ectomycorrhizal ecology is imprinted in the genome of the dominant symbiotic fungus Cenococcum geophilum.</title>
        <authorList>
            <consortium name="DOE Joint Genome Institute"/>
            <person name="Peter M."/>
            <person name="Kohler A."/>
            <person name="Ohm R.A."/>
            <person name="Kuo A."/>
            <person name="Krutzmann J."/>
            <person name="Morin E."/>
            <person name="Arend M."/>
            <person name="Barry K.W."/>
            <person name="Binder M."/>
            <person name="Choi C."/>
            <person name="Clum A."/>
            <person name="Copeland A."/>
            <person name="Grisel N."/>
            <person name="Haridas S."/>
            <person name="Kipfer T."/>
            <person name="LaButti K."/>
            <person name="Lindquist E."/>
            <person name="Lipzen A."/>
            <person name="Maire R."/>
            <person name="Meier B."/>
            <person name="Mihaltcheva S."/>
            <person name="Molinier V."/>
            <person name="Murat C."/>
            <person name="Poggeler S."/>
            <person name="Quandt C.A."/>
            <person name="Sperisen C."/>
            <person name="Tritt A."/>
            <person name="Tisserant E."/>
            <person name="Crous P.W."/>
            <person name="Henrissat B."/>
            <person name="Nehls U."/>
            <person name="Egli S."/>
            <person name="Spatafora J.W."/>
            <person name="Grigoriev I.V."/>
            <person name="Martin F.M."/>
        </authorList>
    </citation>
    <scope>NUCLEOTIDE SEQUENCE [LARGE SCALE GENOMIC DNA]</scope>
    <source>
        <strain evidence="8 9">CBS 207.34</strain>
    </source>
</reference>
<evidence type="ECO:0000313" key="8">
    <source>
        <dbReference type="EMBL" id="OCL03225.1"/>
    </source>
</evidence>
<evidence type="ECO:0000256" key="5">
    <source>
        <dbReference type="PROSITE-ProRule" id="PRU00708"/>
    </source>
</evidence>
<feature type="domain" description="Pentatricopeptide repeat-containing protein-mitochondrial" evidence="7">
    <location>
        <begin position="312"/>
        <end position="443"/>
    </location>
</feature>
<evidence type="ECO:0000259" key="7">
    <source>
        <dbReference type="Pfam" id="PF23276"/>
    </source>
</evidence>
<feature type="compositionally biased region" description="Basic and acidic residues" evidence="6">
    <location>
        <begin position="572"/>
        <end position="585"/>
    </location>
</feature>
<accession>A0A8E2ERE2</accession>
<dbReference type="NCBIfam" id="TIGR00756">
    <property type="entry name" value="PPR"/>
    <property type="match status" value="3"/>
</dbReference>
<dbReference type="PANTHER" id="PTHR47447">
    <property type="entry name" value="OS03G0856100 PROTEIN"/>
    <property type="match status" value="1"/>
</dbReference>
<evidence type="ECO:0000256" key="2">
    <source>
        <dbReference type="ARBA" id="ARBA00022737"/>
    </source>
</evidence>
<sequence>MQAPIVRDGLWRCLCPSYRPNLIFKATRSSRPQALRTHHRLSRPATCNASGLVASRHSTISTSQYRKQHISPTISTSSRGFQSLARLVKGRLEELDTTAIYDNLRVWAATGNQAKVTEAVRYLIYERQERPNVRLYSALILVNVSPLYGTAGKVAALLQDMRHDGIELDAGTCHDVLEALAVHPDYLLRNEIIEYMEERWLTLNNQGHNFVVAGMLRDRMFESALEKIESMARQGMHIQPWLYDKAVYMLCDIGEIDEAYKIMRNRRDSEVRAISPVLWSYFLDTASKYCHHEATKFVWESRVKPSYLQPSSGLCLNVLNTAARHGDAHLATDVFRVLTNRNTIFDHQHYEMLLEAYINAGDIKTALSVLIIMQDAGVKPDDGTTSPILRHLQQDPERPMEAFTILQAFEQAGMKIPIAAVNCTIQAAVAVQDLEQAIEFYKALHVVSPAGPNTATFNILFRGCSKMGRKELAMFLAAEMIQLKVPPDSITYDRLILVCVGGHDIDDAFQYYEEMRDQGFIPRGGTFTSLVKACVQAGDSRAEEVIEDMRHLGINMAKLELWINAQKRKPNLDAKENQERNRTPDAFDFAGVVS</sequence>
<dbReference type="Gene3D" id="1.25.40.10">
    <property type="entry name" value="Tetratricopeptide repeat domain"/>
    <property type="match status" value="3"/>
</dbReference>
<organism evidence="8 9">
    <name type="scientific">Glonium stellatum</name>
    <dbReference type="NCBI Taxonomy" id="574774"/>
    <lineage>
        <taxon>Eukaryota</taxon>
        <taxon>Fungi</taxon>
        <taxon>Dikarya</taxon>
        <taxon>Ascomycota</taxon>
        <taxon>Pezizomycotina</taxon>
        <taxon>Dothideomycetes</taxon>
        <taxon>Pleosporomycetidae</taxon>
        <taxon>Gloniales</taxon>
        <taxon>Gloniaceae</taxon>
        <taxon>Glonium</taxon>
    </lineage>
</organism>
<dbReference type="InterPro" id="IPR002885">
    <property type="entry name" value="PPR_rpt"/>
</dbReference>
<feature type="repeat" description="PPR" evidence="5">
    <location>
        <begin position="488"/>
        <end position="522"/>
    </location>
</feature>
<comment type="similarity">
    <text evidence="1">Belongs to the CCM1 family.</text>
</comment>
<evidence type="ECO:0000256" key="1">
    <source>
        <dbReference type="ARBA" id="ARBA00006192"/>
    </source>
</evidence>
<dbReference type="InterPro" id="IPR011990">
    <property type="entry name" value="TPR-like_helical_dom_sf"/>
</dbReference>
<comment type="subunit">
    <text evidence="4">Binds to mitochondrial small subunit 15S rRNA.</text>
</comment>
<evidence type="ECO:0000256" key="3">
    <source>
        <dbReference type="ARBA" id="ARBA00044493"/>
    </source>
</evidence>
<dbReference type="Pfam" id="PF23276">
    <property type="entry name" value="TPR_24"/>
    <property type="match status" value="1"/>
</dbReference>
<feature type="region of interest" description="Disordered" evidence="6">
    <location>
        <begin position="572"/>
        <end position="594"/>
    </location>
</feature>
<gene>
    <name evidence="8" type="ORF">AOQ84DRAFT_348060</name>
</gene>
<comment type="function">
    <text evidence="3">Regulates mitochondrial small subunit maturation by controlling 15S rRNA 5'-end processing. Localizes to the 5' precursor of the 15S rRNA in a position that is subsequently occupied by mS47 in the mature yeast mtSSU. Uses structure and sequence-specific RNA recognition, binding to a single-stranded region of the precursor and specifically recognizing bases -6 to -1. The exchange of Ccm1 for mS47 is coupled to the irreversible removal of precursor rRNA that is accompanied by conformational changes of the mitoribosomal proteins uS5m and mS26. These conformational changes signal completion of 5'-end rRNA processing through protection of the mature 5'-end of the 15S rRNA and stabilization of mS47. The removal of the 5' precursor together with the dissociation of Ccm1 may be catalyzed by the 5'-3' exoribonuclease Pet127. Involved in the specific removal of group I introns in mitochondrial encoded transcripts.</text>
</comment>
<dbReference type="EMBL" id="KV750786">
    <property type="protein sequence ID" value="OCL03225.1"/>
    <property type="molecule type" value="Genomic_DNA"/>
</dbReference>
<dbReference type="Pfam" id="PF13041">
    <property type="entry name" value="PPR_2"/>
    <property type="match status" value="1"/>
</dbReference>
<dbReference type="Pfam" id="PF13812">
    <property type="entry name" value="PPR_3"/>
    <property type="match status" value="2"/>
</dbReference>
<dbReference type="PROSITE" id="PS51375">
    <property type="entry name" value="PPR"/>
    <property type="match status" value="3"/>
</dbReference>
<name>A0A8E2ERE2_9PEZI</name>
<evidence type="ECO:0000313" key="9">
    <source>
        <dbReference type="Proteomes" id="UP000250140"/>
    </source>
</evidence>
<evidence type="ECO:0000256" key="6">
    <source>
        <dbReference type="SAM" id="MobiDB-lite"/>
    </source>
</evidence>
<feature type="repeat" description="PPR" evidence="5">
    <location>
        <begin position="453"/>
        <end position="487"/>
    </location>
</feature>
<dbReference type="InterPro" id="IPR057027">
    <property type="entry name" value="TPR_mt"/>
</dbReference>
<dbReference type="PANTHER" id="PTHR47447:SF17">
    <property type="entry name" value="OS12G0638900 PROTEIN"/>
    <property type="match status" value="1"/>
</dbReference>
<evidence type="ECO:0000256" key="4">
    <source>
        <dbReference type="ARBA" id="ARBA00044511"/>
    </source>
</evidence>
<dbReference type="OrthoDB" id="747253at2759"/>
<dbReference type="AlphaFoldDB" id="A0A8E2ERE2"/>